<dbReference type="NCBIfam" id="TIGR00762">
    <property type="entry name" value="DegV"/>
    <property type="match status" value="1"/>
</dbReference>
<evidence type="ECO:0000256" key="2">
    <source>
        <dbReference type="ARBA" id="ARBA00023121"/>
    </source>
</evidence>
<accession>K9AY60</accession>
<dbReference type="Gene3D" id="3.40.50.10170">
    <property type="match status" value="1"/>
</dbReference>
<keyword evidence="4" id="KW-1185">Reference proteome</keyword>
<dbReference type="AlphaFoldDB" id="K9AY60"/>
<keyword evidence="2" id="KW-0446">Lipid-binding</keyword>
<gene>
    <name evidence="3" type="ORF">C273_07337</name>
</gene>
<reference evidence="3 4" key="1">
    <citation type="journal article" date="2013" name="Genome Announc.">
        <title>Genome Sequence of Staphylococcus massiliensis Strain S46, Isolated from the Surface of Healthy Human Skin.</title>
        <authorList>
            <person name="Srivastav R."/>
            <person name="Singh A."/>
            <person name="Jangir P.K."/>
            <person name="Kumari C."/>
            <person name="Muduli S."/>
            <person name="Sharma R."/>
        </authorList>
    </citation>
    <scope>NUCLEOTIDE SEQUENCE [LARGE SCALE GENOMIC DNA]</scope>
    <source>
        <strain evidence="3 4">S46</strain>
    </source>
</reference>
<protein>
    <submittedName>
        <fullName evidence="3">DegV family protein</fullName>
    </submittedName>
</protein>
<dbReference type="OrthoDB" id="5429275at2"/>
<name>K9AY60_9STAP</name>
<dbReference type="InterPro" id="IPR043168">
    <property type="entry name" value="DegV_C"/>
</dbReference>
<organism evidence="3 4">
    <name type="scientific">Staphylococcus massiliensis S46</name>
    <dbReference type="NCBI Taxonomy" id="1229783"/>
    <lineage>
        <taxon>Bacteria</taxon>
        <taxon>Bacillati</taxon>
        <taxon>Bacillota</taxon>
        <taxon>Bacilli</taxon>
        <taxon>Bacillales</taxon>
        <taxon>Staphylococcaceae</taxon>
        <taxon>Staphylococcus</taxon>
    </lineage>
</organism>
<evidence type="ECO:0000313" key="4">
    <source>
        <dbReference type="Proteomes" id="UP000009885"/>
    </source>
</evidence>
<evidence type="ECO:0000256" key="1">
    <source>
        <dbReference type="ARBA" id="ARBA00003238"/>
    </source>
</evidence>
<dbReference type="InterPro" id="IPR050270">
    <property type="entry name" value="DegV_domain_contain"/>
</dbReference>
<comment type="caution">
    <text evidence="3">The sequence shown here is derived from an EMBL/GenBank/DDBJ whole genome shotgun (WGS) entry which is preliminary data.</text>
</comment>
<dbReference type="GO" id="GO:0008289">
    <property type="term" value="F:lipid binding"/>
    <property type="evidence" value="ECO:0007669"/>
    <property type="project" value="UniProtKB-KW"/>
</dbReference>
<dbReference type="SUPFAM" id="SSF82549">
    <property type="entry name" value="DAK1/DegV-like"/>
    <property type="match status" value="1"/>
</dbReference>
<dbReference type="STRING" id="1229783.C273_07337"/>
<dbReference type="Gene3D" id="3.30.1180.10">
    <property type="match status" value="1"/>
</dbReference>
<dbReference type="PATRIC" id="fig|1229783.3.peg.1481"/>
<proteinExistence type="predicted"/>
<comment type="function">
    <text evidence="1">May bind long-chain fatty acids, such as palmitate, and may play a role in lipid transport or fatty acid metabolism.</text>
</comment>
<dbReference type="Pfam" id="PF02645">
    <property type="entry name" value="DegV"/>
    <property type="match status" value="1"/>
</dbReference>
<dbReference type="eggNOG" id="COG1307">
    <property type="taxonomic scope" value="Bacteria"/>
</dbReference>
<dbReference type="RefSeq" id="WP_009383798.1">
    <property type="nucleotide sequence ID" value="NZ_AMSQ01000010.1"/>
</dbReference>
<dbReference type="PANTHER" id="PTHR33434:SF8">
    <property type="entry name" value="DEGV DOMAIN-CONTAINING PROTEIN SPR1019"/>
    <property type="match status" value="1"/>
</dbReference>
<dbReference type="EMBL" id="AMSQ01000010">
    <property type="protein sequence ID" value="EKU47492.1"/>
    <property type="molecule type" value="Genomic_DNA"/>
</dbReference>
<dbReference type="Proteomes" id="UP000009885">
    <property type="component" value="Unassembled WGS sequence"/>
</dbReference>
<dbReference type="PROSITE" id="PS51482">
    <property type="entry name" value="DEGV"/>
    <property type="match status" value="1"/>
</dbReference>
<evidence type="ECO:0000313" key="3">
    <source>
        <dbReference type="EMBL" id="EKU47492.1"/>
    </source>
</evidence>
<sequence length="280" mass="31050">MPQKIIVTDSTSDLPKSFIEEHDIKVVPLNITIDGKSYEDQNDITSESYINYLTEGKSDLKTSQPAIGKFLELYDSYANQDVEIISIHLSSSMSGTYQTALQASEMTNTKVTVIDSKSISFGLGFQIQHLVEWVKEGLPTEEIIEKMNHVIKNVKIFVIIGQLNQLIKGGRVSKAKGLIGNLMKIKPICEVIDGKIEMVHNARTYNACMKYIKKELHHFVGNDHIKALGLAHANAEDLVEKFKAQMEETFQVDRVSTNVTTPVISTHTGSGALGVVVLKS</sequence>
<dbReference type="PANTHER" id="PTHR33434">
    <property type="entry name" value="DEGV DOMAIN-CONTAINING PROTEIN DR_1986-RELATED"/>
    <property type="match status" value="1"/>
</dbReference>
<dbReference type="InterPro" id="IPR003797">
    <property type="entry name" value="DegV"/>
</dbReference>